<comment type="subcellular location">
    <subcellularLocation>
        <location evidence="1 12">Golgi apparatus</location>
        <location evidence="1 12">Golgi stack membrane</location>
        <topology evidence="1 12">Single-pass type II membrane protein</topology>
    </subcellularLocation>
</comment>
<organism evidence="15 16">
    <name type="scientific">Mesorhabditis spiculigera</name>
    <dbReference type="NCBI Taxonomy" id="96644"/>
    <lineage>
        <taxon>Eukaryota</taxon>
        <taxon>Metazoa</taxon>
        <taxon>Ecdysozoa</taxon>
        <taxon>Nematoda</taxon>
        <taxon>Chromadorea</taxon>
        <taxon>Rhabditida</taxon>
        <taxon>Rhabditina</taxon>
        <taxon>Rhabditomorpha</taxon>
        <taxon>Rhabditoidea</taxon>
        <taxon>Rhabditidae</taxon>
        <taxon>Mesorhabditinae</taxon>
        <taxon>Mesorhabditis</taxon>
    </lineage>
</organism>
<evidence type="ECO:0000256" key="3">
    <source>
        <dbReference type="ARBA" id="ARBA00008919"/>
    </source>
</evidence>
<evidence type="ECO:0000256" key="10">
    <source>
        <dbReference type="ARBA" id="ARBA00023136"/>
    </source>
</evidence>
<gene>
    <name evidence="15" type="ORF">MSPICULIGERA_LOCUS25256</name>
</gene>
<evidence type="ECO:0000313" key="16">
    <source>
        <dbReference type="Proteomes" id="UP001177023"/>
    </source>
</evidence>
<evidence type="ECO:0000256" key="9">
    <source>
        <dbReference type="ARBA" id="ARBA00023034"/>
    </source>
</evidence>
<feature type="transmembrane region" description="Helical" evidence="12">
    <location>
        <begin position="6"/>
        <end position="25"/>
    </location>
</feature>
<protein>
    <recommendedName>
        <fullName evidence="12">Fucosyltransferase</fullName>
        <ecNumber evidence="12">2.4.1.-</ecNumber>
    </recommendedName>
</protein>
<dbReference type="InterPro" id="IPR031481">
    <property type="entry name" value="Glyco_tran_10_N"/>
</dbReference>
<evidence type="ECO:0000259" key="14">
    <source>
        <dbReference type="Pfam" id="PF17039"/>
    </source>
</evidence>
<feature type="non-terminal residue" evidence="15">
    <location>
        <position position="320"/>
    </location>
</feature>
<comment type="caution">
    <text evidence="15">The sequence shown here is derived from an EMBL/GenBank/DDBJ whole genome shotgun (WGS) entry which is preliminary data.</text>
</comment>
<keyword evidence="16" id="KW-1185">Reference proteome</keyword>
<keyword evidence="8 12" id="KW-1133">Transmembrane helix</keyword>
<accession>A0AA36DGL2</accession>
<dbReference type="InterPro" id="IPR001503">
    <property type="entry name" value="Glyco_trans_10"/>
</dbReference>
<keyword evidence="6 12" id="KW-0812">Transmembrane</keyword>
<evidence type="ECO:0000256" key="7">
    <source>
        <dbReference type="ARBA" id="ARBA00022968"/>
    </source>
</evidence>
<evidence type="ECO:0000256" key="6">
    <source>
        <dbReference type="ARBA" id="ARBA00022692"/>
    </source>
</evidence>
<feature type="domain" description="Fucosyltransferase C-terminal" evidence="13">
    <location>
        <begin position="197"/>
        <end position="299"/>
    </location>
</feature>
<comment type="pathway">
    <text evidence="2">Protein modification; protein glycosylation.</text>
</comment>
<evidence type="ECO:0000256" key="8">
    <source>
        <dbReference type="ARBA" id="ARBA00022989"/>
    </source>
</evidence>
<evidence type="ECO:0000256" key="1">
    <source>
        <dbReference type="ARBA" id="ARBA00004447"/>
    </source>
</evidence>
<dbReference type="AlphaFoldDB" id="A0AA36DGL2"/>
<dbReference type="InterPro" id="IPR055270">
    <property type="entry name" value="Glyco_tran_10_C"/>
</dbReference>
<keyword evidence="7" id="KW-0735">Signal-anchor</keyword>
<proteinExistence type="inferred from homology"/>
<evidence type="ECO:0000256" key="2">
    <source>
        <dbReference type="ARBA" id="ARBA00004922"/>
    </source>
</evidence>
<keyword evidence="9 12" id="KW-0333">Golgi apparatus</keyword>
<evidence type="ECO:0000313" key="15">
    <source>
        <dbReference type="EMBL" id="CAJ0587280.1"/>
    </source>
</evidence>
<evidence type="ECO:0000256" key="11">
    <source>
        <dbReference type="ARBA" id="ARBA00023180"/>
    </source>
</evidence>
<dbReference type="GO" id="GO:0032580">
    <property type="term" value="C:Golgi cisterna membrane"/>
    <property type="evidence" value="ECO:0007669"/>
    <property type="project" value="UniProtKB-SubCell"/>
</dbReference>
<evidence type="ECO:0000256" key="4">
    <source>
        <dbReference type="ARBA" id="ARBA00022676"/>
    </source>
</evidence>
<dbReference type="Pfam" id="PF00852">
    <property type="entry name" value="Glyco_transf_10"/>
    <property type="match status" value="1"/>
</dbReference>
<keyword evidence="11" id="KW-0325">Glycoprotein</keyword>
<feature type="domain" description="Fucosyltransferase N-terminal" evidence="14">
    <location>
        <begin position="45"/>
        <end position="148"/>
    </location>
</feature>
<dbReference type="EC" id="2.4.1.-" evidence="12"/>
<dbReference type="GO" id="GO:0008417">
    <property type="term" value="F:fucosyltransferase activity"/>
    <property type="evidence" value="ECO:0007669"/>
    <property type="project" value="InterPro"/>
</dbReference>
<evidence type="ECO:0000256" key="5">
    <source>
        <dbReference type="ARBA" id="ARBA00022679"/>
    </source>
</evidence>
<dbReference type="PANTHER" id="PTHR48438">
    <property type="entry name" value="ALPHA-(1,3)-FUCOSYLTRANSFERASE C-RELATED"/>
    <property type="match status" value="1"/>
</dbReference>
<dbReference type="Proteomes" id="UP001177023">
    <property type="component" value="Unassembled WGS sequence"/>
</dbReference>
<keyword evidence="5 12" id="KW-0808">Transferase</keyword>
<evidence type="ECO:0000256" key="12">
    <source>
        <dbReference type="RuleBase" id="RU003832"/>
    </source>
</evidence>
<dbReference type="SUPFAM" id="SSF53756">
    <property type="entry name" value="UDP-Glycosyltransferase/glycogen phosphorylase"/>
    <property type="match status" value="1"/>
</dbReference>
<dbReference type="PANTHER" id="PTHR48438:SF1">
    <property type="entry name" value="ALPHA-(1,3)-FUCOSYLTRANSFERASE C-RELATED"/>
    <property type="match status" value="1"/>
</dbReference>
<dbReference type="Gene3D" id="3.40.50.11660">
    <property type="entry name" value="Glycosyl transferase family 10, C-terminal domain"/>
    <property type="match status" value="1"/>
</dbReference>
<sequence>MANAQYGIIFIVLIIYAGFAILLDFRAKEIEVKPERPARNISKPIEILYYTNLFLNTPQPYWIAGEECNNVKKGSCIVHSNRSRISEADAVVFEPRFIDFDLRTVPRNGEQVFVFSVNESPERFGPPAHIENFFNASMNYLFTADIPFNNRYRWLDKEMAGKEALPFRPIGIDQEKLHRNRTHLISAFIGNCRSTPICMDYVTEKYWNRSTYHSVPILWSREVAKNQGIPENSVLYVEDYESMTNLLLKLQNLANSTAEYERLFSWRNNYMFLPEHPSRECNLCEYVQRRPPYKSYRNVYLTFYEQSNCQRDFLDNFLAV</sequence>
<evidence type="ECO:0000259" key="13">
    <source>
        <dbReference type="Pfam" id="PF00852"/>
    </source>
</evidence>
<keyword evidence="4 12" id="KW-0328">Glycosyltransferase</keyword>
<dbReference type="Pfam" id="PF17039">
    <property type="entry name" value="Glyco_tran_10_N"/>
    <property type="match status" value="1"/>
</dbReference>
<comment type="similarity">
    <text evidence="3 12">Belongs to the glycosyltransferase 10 family.</text>
</comment>
<keyword evidence="10 12" id="KW-0472">Membrane</keyword>
<reference evidence="15" key="1">
    <citation type="submission" date="2023-06" db="EMBL/GenBank/DDBJ databases">
        <authorList>
            <person name="Delattre M."/>
        </authorList>
    </citation>
    <scope>NUCLEOTIDE SEQUENCE</scope>
    <source>
        <strain evidence="15">AF72</strain>
    </source>
</reference>
<dbReference type="EMBL" id="CATQJA010002710">
    <property type="protein sequence ID" value="CAJ0587280.1"/>
    <property type="molecule type" value="Genomic_DNA"/>
</dbReference>
<name>A0AA36DGL2_9BILA</name>
<dbReference type="InterPro" id="IPR038577">
    <property type="entry name" value="GT10-like_C_sf"/>
</dbReference>